<evidence type="ECO:0000313" key="2">
    <source>
        <dbReference type="Proteomes" id="UP000006462"/>
    </source>
</evidence>
<accession>A0ABM9ZUW6</accession>
<evidence type="ECO:0000313" key="1">
    <source>
        <dbReference type="EMBL" id="EFB90705.1"/>
    </source>
</evidence>
<protein>
    <submittedName>
        <fullName evidence="1">Uncharacterized protein</fullName>
    </submittedName>
</protein>
<proteinExistence type="predicted"/>
<keyword evidence="2" id="KW-1185">Reference proteome</keyword>
<dbReference type="EMBL" id="ADFP01000069">
    <property type="protein sequence ID" value="EFB90705.1"/>
    <property type="molecule type" value="Genomic_DNA"/>
</dbReference>
<reference evidence="1 2" key="1">
    <citation type="submission" date="2009-12" db="EMBL/GenBank/DDBJ databases">
        <authorList>
            <person name="Shrivastava S."/>
            <person name="Madupu R."/>
            <person name="Durkin A.S."/>
            <person name="Torralba M."/>
            <person name="Methe B."/>
            <person name="Sutton G.G."/>
            <person name="Strausberg R.L."/>
            <person name="Nelson K.E."/>
        </authorList>
    </citation>
    <scope>NUCLEOTIDE SEQUENCE [LARGE SCALE GENOMIC DNA]</scope>
    <source>
        <strain evidence="1 2">W5455</strain>
    </source>
</reference>
<dbReference type="Proteomes" id="UP000006462">
    <property type="component" value="Unassembled WGS sequence"/>
</dbReference>
<comment type="caution">
    <text evidence="1">The sequence shown here is derived from an EMBL/GenBank/DDBJ whole genome shotgun (WGS) entry which is preliminary data.</text>
</comment>
<name>A0ABM9ZUW6_9BACT</name>
<sequence length="46" mass="5367">MPRSIFAHGYLCPDKNNEKDGISSQKFNIFFVTKNVFVFRVSRSIK</sequence>
<organism evidence="1 2">
    <name type="scientific">Pyramidobacter piscolens W5455</name>
    <dbReference type="NCBI Taxonomy" id="352165"/>
    <lineage>
        <taxon>Bacteria</taxon>
        <taxon>Thermotogati</taxon>
        <taxon>Synergistota</taxon>
        <taxon>Synergistia</taxon>
        <taxon>Synergistales</taxon>
        <taxon>Dethiosulfovibrionaceae</taxon>
        <taxon>Pyramidobacter</taxon>
    </lineage>
</organism>
<gene>
    <name evidence="1" type="ORF">HMPREF7215_0573</name>
</gene>